<dbReference type="Pfam" id="PF01523">
    <property type="entry name" value="PmbA_TldD_1st"/>
    <property type="match status" value="1"/>
</dbReference>
<evidence type="ECO:0000259" key="4">
    <source>
        <dbReference type="Pfam" id="PF19290"/>
    </source>
</evidence>
<feature type="domain" description="Metalloprotease TldD/E C-terminal" evidence="3">
    <location>
        <begin position="236"/>
        <end position="451"/>
    </location>
</feature>
<dbReference type="GO" id="GO:0005829">
    <property type="term" value="C:cytosol"/>
    <property type="evidence" value="ECO:0007669"/>
    <property type="project" value="TreeGrafter"/>
</dbReference>
<evidence type="ECO:0000259" key="3">
    <source>
        <dbReference type="Pfam" id="PF19289"/>
    </source>
</evidence>
<evidence type="ECO:0000259" key="2">
    <source>
        <dbReference type="Pfam" id="PF01523"/>
    </source>
</evidence>
<sequence length="452" mass="46917">MTDLAADAMSPFLDLGADLVARAKAAGADAAEAVVIESRALGASVRLGKVEDIEREESRDMGLRVFIGQQQATVSTTDFTSGSFGELVDRAVAMARAAPPDPYTGLADPDRLATSWPDLDLFDPVEPAPETLIEAARAAEDAGRAVEGVTNSDGAGASFTLGGMALVTSGGFAGAYRATGHALHASLVAGKGTGMERDYDVSRARHAGDLRSPEEVGREAAMRAVRRLNPRKAKSARVPVVYDPRVASSLVGHLAGAVNGTSVARKTSFLRARLGQKIFRDGIRITDNPHRVRGLGAHPFDSEGVVTGPLDLVADGVLETWLLDTASARQLGLATNGRARRGVGSPPSPGASELYLHPGAVTPKELMSGIASGLYVTELIGMGVNGVTGDYSRGAAGFWIENGEIAYPVSEITVAGNLVDMFASLTPADDLVFRNATNAPTLAIEGMTVAGA</sequence>
<comment type="caution">
    <text evidence="5">The sequence shown here is derived from an EMBL/GenBank/DDBJ whole genome shotgun (WGS) entry which is preliminary data.</text>
</comment>
<name>A0A9J6PFX8_9PROT</name>
<evidence type="ECO:0000313" key="5">
    <source>
        <dbReference type="EMBL" id="MCP1337625.1"/>
    </source>
</evidence>
<dbReference type="InterPro" id="IPR047657">
    <property type="entry name" value="PmbA"/>
</dbReference>
<dbReference type="SUPFAM" id="SSF111283">
    <property type="entry name" value="Putative modulator of DNA gyrase, PmbA/TldD"/>
    <property type="match status" value="1"/>
</dbReference>
<gene>
    <name evidence="5" type="ORF">NJQ99_14475</name>
</gene>
<dbReference type="Gene3D" id="3.30.2290.10">
    <property type="entry name" value="PmbA/TldD superfamily"/>
    <property type="match status" value="1"/>
</dbReference>
<feature type="domain" description="Metalloprotease TldD/E N-terminal" evidence="2">
    <location>
        <begin position="31"/>
        <end position="95"/>
    </location>
</feature>
<feature type="domain" description="Metalloprotease TldD/E central" evidence="4">
    <location>
        <begin position="124"/>
        <end position="228"/>
    </location>
</feature>
<dbReference type="GO" id="GO:0006508">
    <property type="term" value="P:proteolysis"/>
    <property type="evidence" value="ECO:0007669"/>
    <property type="project" value="InterPro"/>
</dbReference>
<dbReference type="InterPro" id="IPR045569">
    <property type="entry name" value="Metalloprtase-TldD/E_C"/>
</dbReference>
<dbReference type="EMBL" id="JAMZFT010000003">
    <property type="protein sequence ID" value="MCP1337625.1"/>
    <property type="molecule type" value="Genomic_DNA"/>
</dbReference>
<evidence type="ECO:0000313" key="6">
    <source>
        <dbReference type="Proteomes" id="UP001055804"/>
    </source>
</evidence>
<dbReference type="GO" id="GO:0008237">
    <property type="term" value="F:metallopeptidase activity"/>
    <property type="evidence" value="ECO:0007669"/>
    <property type="project" value="InterPro"/>
</dbReference>
<proteinExistence type="inferred from homology"/>
<protein>
    <submittedName>
        <fullName evidence="5">Metallopeptidase TldD-related protein</fullName>
    </submittedName>
</protein>
<dbReference type="InterPro" id="IPR045570">
    <property type="entry name" value="Metalloprtase-TldD/E_cen_dom"/>
</dbReference>
<dbReference type="Proteomes" id="UP001055804">
    <property type="component" value="Unassembled WGS sequence"/>
</dbReference>
<evidence type="ECO:0000256" key="1">
    <source>
        <dbReference type="ARBA" id="ARBA00005836"/>
    </source>
</evidence>
<organism evidence="5 6">
    <name type="scientific">Futiania mangrovi</name>
    <dbReference type="NCBI Taxonomy" id="2959716"/>
    <lineage>
        <taxon>Bacteria</taxon>
        <taxon>Pseudomonadati</taxon>
        <taxon>Pseudomonadota</taxon>
        <taxon>Alphaproteobacteria</taxon>
        <taxon>Futianiales</taxon>
        <taxon>Futianiaceae</taxon>
        <taxon>Futiania</taxon>
    </lineage>
</organism>
<dbReference type="AlphaFoldDB" id="A0A9J6PFX8"/>
<accession>A0A9J6PFX8</accession>
<comment type="similarity">
    <text evidence="1">Belongs to the peptidase U62 family.</text>
</comment>
<dbReference type="InterPro" id="IPR036059">
    <property type="entry name" value="TldD/PmbA_sf"/>
</dbReference>
<dbReference type="InterPro" id="IPR002510">
    <property type="entry name" value="Metalloprtase-TldD/E_N"/>
</dbReference>
<dbReference type="InterPro" id="IPR035068">
    <property type="entry name" value="TldD/PmbA_N"/>
</dbReference>
<dbReference type="PANTHER" id="PTHR43421">
    <property type="entry name" value="METALLOPROTEASE PMBA"/>
    <property type="match status" value="1"/>
</dbReference>
<reference evidence="5" key="1">
    <citation type="submission" date="2022-06" db="EMBL/GenBank/DDBJ databases">
        <title>Isolation and Genomics of Futiania mangrovii gen. nov., sp. nov., a Rare and Metabolically-versatile member in the Class Alphaproteobacteria.</title>
        <authorList>
            <person name="Liu L."/>
            <person name="Huang W.-C."/>
            <person name="Pan J."/>
            <person name="Li J."/>
            <person name="Huang Y."/>
            <person name="Du H."/>
            <person name="Liu Y."/>
            <person name="Li M."/>
        </authorList>
    </citation>
    <scope>NUCLEOTIDE SEQUENCE</scope>
    <source>
        <strain evidence="5">FT118</strain>
    </source>
</reference>
<dbReference type="PANTHER" id="PTHR43421:SF1">
    <property type="entry name" value="METALLOPROTEASE PMBA"/>
    <property type="match status" value="1"/>
</dbReference>
<dbReference type="Pfam" id="PF19290">
    <property type="entry name" value="PmbA_TldD_2nd"/>
    <property type="match status" value="1"/>
</dbReference>
<dbReference type="Pfam" id="PF19289">
    <property type="entry name" value="PmbA_TldD_3rd"/>
    <property type="match status" value="1"/>
</dbReference>
<dbReference type="RefSeq" id="WP_269333587.1">
    <property type="nucleotide sequence ID" value="NZ_JAMZFT010000003.1"/>
</dbReference>
<keyword evidence="6" id="KW-1185">Reference proteome</keyword>